<evidence type="ECO:0000313" key="1">
    <source>
        <dbReference type="EMBL" id="MDG9699797.1"/>
    </source>
</evidence>
<protein>
    <submittedName>
        <fullName evidence="1">Uncharacterized protein</fullName>
    </submittedName>
</protein>
<evidence type="ECO:0000313" key="2">
    <source>
        <dbReference type="Proteomes" id="UP001237156"/>
    </source>
</evidence>
<proteinExistence type="predicted"/>
<name>A0AAW6RLU6_9BURK</name>
<keyword evidence="2" id="KW-1185">Reference proteome</keyword>
<organism evidence="1 2">
    <name type="scientific">Ottowia cancrivicina</name>
    <dbReference type="NCBI Taxonomy" id="3040346"/>
    <lineage>
        <taxon>Bacteria</taxon>
        <taxon>Pseudomonadati</taxon>
        <taxon>Pseudomonadota</taxon>
        <taxon>Betaproteobacteria</taxon>
        <taxon>Burkholderiales</taxon>
        <taxon>Comamonadaceae</taxon>
        <taxon>Ottowia</taxon>
    </lineage>
</organism>
<dbReference type="Proteomes" id="UP001237156">
    <property type="component" value="Unassembled WGS sequence"/>
</dbReference>
<reference evidence="1 2" key="1">
    <citation type="submission" date="2023-04" db="EMBL/GenBank/DDBJ databases">
        <title>Ottowia paracancer sp. nov., isolated from human stomach.</title>
        <authorList>
            <person name="Song Y."/>
        </authorList>
    </citation>
    <scope>NUCLEOTIDE SEQUENCE [LARGE SCALE GENOMIC DNA]</scope>
    <source>
        <strain evidence="1 2">10c7w1</strain>
    </source>
</reference>
<dbReference type="AlphaFoldDB" id="A0AAW6RLU6"/>
<sequence length="63" mass="6762">MQAIFTKASAEEGSDLVVLAQSSRLAQPGKILCPIQRLGLYLEDVLLAALDFPAEHARAHSIS</sequence>
<gene>
    <name evidence="1" type="ORF">QB898_08770</name>
</gene>
<dbReference type="EMBL" id="JARVII010000017">
    <property type="protein sequence ID" value="MDG9699797.1"/>
    <property type="molecule type" value="Genomic_DNA"/>
</dbReference>
<comment type="caution">
    <text evidence="1">The sequence shown here is derived from an EMBL/GenBank/DDBJ whole genome shotgun (WGS) entry which is preliminary data.</text>
</comment>
<accession>A0AAW6RLU6</accession>
<dbReference type="RefSeq" id="WP_279524633.1">
    <property type="nucleotide sequence ID" value="NZ_JARVII010000017.1"/>
</dbReference>